<proteinExistence type="inferred from homology"/>
<comment type="caution">
    <text evidence="8">The sequence shown here is derived from an EMBL/GenBank/DDBJ whole genome shotgun (WGS) entry which is preliminary data.</text>
</comment>
<gene>
    <name evidence="8" type="ORF">H8S67_01960</name>
</gene>
<dbReference type="PROSITE" id="PS51257">
    <property type="entry name" value="PROKAR_LIPOPROTEIN"/>
    <property type="match status" value="1"/>
</dbReference>
<comment type="similarity">
    <text evidence="2">Belongs to the SusD family.</text>
</comment>
<organism evidence="8 9">
    <name type="scientific">Bacteroides difficilis</name>
    <dbReference type="NCBI Taxonomy" id="2763021"/>
    <lineage>
        <taxon>Bacteria</taxon>
        <taxon>Pseudomonadati</taxon>
        <taxon>Bacteroidota</taxon>
        <taxon>Bacteroidia</taxon>
        <taxon>Bacteroidales</taxon>
        <taxon>Bacteroidaceae</taxon>
        <taxon>Bacteroides</taxon>
    </lineage>
</organism>
<keyword evidence="9" id="KW-1185">Reference proteome</keyword>
<evidence type="ECO:0000313" key="9">
    <source>
        <dbReference type="Proteomes" id="UP000600600"/>
    </source>
</evidence>
<dbReference type="Pfam" id="PF07980">
    <property type="entry name" value="SusD_RagB"/>
    <property type="match status" value="1"/>
</dbReference>
<evidence type="ECO:0000259" key="7">
    <source>
        <dbReference type="Pfam" id="PF14322"/>
    </source>
</evidence>
<evidence type="ECO:0000256" key="4">
    <source>
        <dbReference type="ARBA" id="ARBA00023136"/>
    </source>
</evidence>
<name>A0ABR7C6K2_9BACE</name>
<dbReference type="RefSeq" id="WP_186966230.1">
    <property type="nucleotide sequence ID" value="NZ_CP182814.1"/>
</dbReference>
<dbReference type="InterPro" id="IPR033985">
    <property type="entry name" value="SusD-like_N"/>
</dbReference>
<evidence type="ECO:0000256" key="2">
    <source>
        <dbReference type="ARBA" id="ARBA00006275"/>
    </source>
</evidence>
<evidence type="ECO:0000313" key="8">
    <source>
        <dbReference type="EMBL" id="MBC5603441.1"/>
    </source>
</evidence>
<evidence type="ECO:0000256" key="1">
    <source>
        <dbReference type="ARBA" id="ARBA00004442"/>
    </source>
</evidence>
<dbReference type="Pfam" id="PF14322">
    <property type="entry name" value="SusD-like_3"/>
    <property type="match status" value="1"/>
</dbReference>
<keyword evidence="4" id="KW-0472">Membrane</keyword>
<dbReference type="SUPFAM" id="SSF48452">
    <property type="entry name" value="TPR-like"/>
    <property type="match status" value="1"/>
</dbReference>
<dbReference type="InterPro" id="IPR011990">
    <property type="entry name" value="TPR-like_helical_dom_sf"/>
</dbReference>
<dbReference type="EMBL" id="JACOOE010000001">
    <property type="protein sequence ID" value="MBC5603441.1"/>
    <property type="molecule type" value="Genomic_DNA"/>
</dbReference>
<reference evidence="8 9" key="1">
    <citation type="submission" date="2020-08" db="EMBL/GenBank/DDBJ databases">
        <title>Genome public.</title>
        <authorList>
            <person name="Liu C."/>
            <person name="Sun Q."/>
        </authorList>
    </citation>
    <scope>NUCLEOTIDE SEQUENCE [LARGE SCALE GENOMIC DNA]</scope>
    <source>
        <strain evidence="8 9">M27</strain>
    </source>
</reference>
<sequence length="493" mass="56719">MKRIIILGCIAATFTFSSCDDYLDIVPKGEAVLNKTSDYLGLLEDMYGYPLQTEWYLCGEVTSHDMSIIKNYTYPLNSAAYFWNEDFDRASYMTDTGSNDLYSACYSKIANCNIIIENINESEGNDEDKTSGMAQAKILRAYNYFYLINTYAKPYDPQTAEQERGIILRKEFDLEAEGVQSTIAEAYRLIQQDIEDALPNLPHKSLNVFRPDKSFGYALKAKVHLFKREIDEALQASLDCIKEAETAGGHKLWNMNTEYQAGLDYVMNEMYQGIMPESMFEYGGGMYSMFRTAAMNLYFTHDYNDSENLFYQHGLNNMSPHPTMVRKPIMDLFVPKEDLRYTFNMGSAPTRPTAEPGSVMLNNMMIRWNCGGIKLSEVYLMAAECYARKEDKGNAMKYVNDIRKNRIISKYYADLTADTADEAMQIVRDERKRELLLTCNGFFDMRRFCTEFNETLTREYDGNTYTLKPESHLLTYPFPIAAMQNSNLIQNSK</sequence>
<feature type="domain" description="SusD-like N-terminal" evidence="7">
    <location>
        <begin position="77"/>
        <end position="225"/>
    </location>
</feature>
<protein>
    <submittedName>
        <fullName evidence="8">RagB/SusD family nutrient uptake outer membrane protein</fullName>
    </submittedName>
</protein>
<comment type="subcellular location">
    <subcellularLocation>
        <location evidence="1">Cell outer membrane</location>
    </subcellularLocation>
</comment>
<keyword evidence="5" id="KW-0998">Cell outer membrane</keyword>
<dbReference type="Proteomes" id="UP000600600">
    <property type="component" value="Unassembled WGS sequence"/>
</dbReference>
<keyword evidence="3" id="KW-0732">Signal</keyword>
<feature type="domain" description="RagB/SusD" evidence="6">
    <location>
        <begin position="375"/>
        <end position="468"/>
    </location>
</feature>
<dbReference type="Gene3D" id="1.25.40.390">
    <property type="match status" value="1"/>
</dbReference>
<evidence type="ECO:0000256" key="5">
    <source>
        <dbReference type="ARBA" id="ARBA00023237"/>
    </source>
</evidence>
<evidence type="ECO:0000259" key="6">
    <source>
        <dbReference type="Pfam" id="PF07980"/>
    </source>
</evidence>
<dbReference type="InterPro" id="IPR012944">
    <property type="entry name" value="SusD_RagB_dom"/>
</dbReference>
<evidence type="ECO:0000256" key="3">
    <source>
        <dbReference type="ARBA" id="ARBA00022729"/>
    </source>
</evidence>
<accession>A0ABR7C6K2</accession>